<evidence type="ECO:0000313" key="4">
    <source>
        <dbReference type="Proteomes" id="UP001470230"/>
    </source>
</evidence>
<reference evidence="3 4" key="1">
    <citation type="submission" date="2024-04" db="EMBL/GenBank/DDBJ databases">
        <title>Tritrichomonas musculus Genome.</title>
        <authorList>
            <person name="Alves-Ferreira E."/>
            <person name="Grigg M."/>
            <person name="Lorenzi H."/>
            <person name="Galac M."/>
        </authorList>
    </citation>
    <scope>NUCLEOTIDE SEQUENCE [LARGE SCALE GENOMIC DNA]</scope>
    <source>
        <strain evidence="3 4">EAF2021</strain>
    </source>
</reference>
<evidence type="ECO:0000256" key="1">
    <source>
        <dbReference type="ARBA" id="ARBA00038101"/>
    </source>
</evidence>
<dbReference type="SUPFAM" id="SSF81901">
    <property type="entry name" value="HCP-like"/>
    <property type="match status" value="5"/>
</dbReference>
<dbReference type="InterPro" id="IPR006597">
    <property type="entry name" value="Sel1-like"/>
</dbReference>
<gene>
    <name evidence="3" type="ORF">M9Y10_020767</name>
</gene>
<dbReference type="InterPro" id="IPR019734">
    <property type="entry name" value="TPR_rpt"/>
</dbReference>
<accession>A0ABR2HFQ5</accession>
<dbReference type="PROSITE" id="PS50011">
    <property type="entry name" value="PROTEIN_KINASE_DOM"/>
    <property type="match status" value="1"/>
</dbReference>
<dbReference type="Pfam" id="PF00069">
    <property type="entry name" value="Pkinase"/>
    <property type="match status" value="1"/>
</dbReference>
<sequence length="1273" mass="148780">MQHCYLELYDSINNNLLQVRKKILNKIIKSYKFISVSVNSLLDQDQEINKNLKKSKIIVINQGSVKENCFFIISFHQTLLYFDKELITLFLPLLTLNSEVKILFLSNSKEIFDQYIQIDYKEIPIHRTFIEEIKSFNEELKFTKQLNNMMKQIWMIVAPCISSYLIKQSYYKLQEDRSDIYNNGNSNLIIDDDEYINLRVIGNGPLSIVRLIYHIESENLFVVKQRNCFNPEIPKLKERELNNHRKLSHPFIPKFYGVLKRDNSLVLEFINGQTLLDIKQLHLSEKEKIVIILELILAIAYTHNNDFIYRDLKPNNVMIDENKQVVLIDFDRMIDIQYNSDDLTRDFASYYIAPEIENGEISNKSDIYSLGKMIYYIINETDLRDGEIIRKNDFIFYSDLLSIINECLDLNPKKRPSANMLFLSVLSRYIEILCNNLDHLNVLLFLILREISSYLFFRKNYQDFPIFIEYLLNIVNNNYTRALYFLGCMYYEGKHIKPDINKAIFYMMYASVQDPDAQYFMGSIFTNGVYVPFDIKSAIYLYQLASLQNESNSQNNLGCIYYDGIGVPKNVNKSIYYFTLAANNGNTLAQKNLGVIYYKLRDIKKSINYFSLAADNNHEEAQCCLGIIYYKGEHVNQDIKKSIHYFSLAANNNHAEAQYCLGMIYYKGKHVNQDIKKSINYFSLAADNNHEEAQYFLGFLYYEGEHVNQDIKKSIHYFSLAANNNHAEAQYCLGMIYYKGKHVNQDIKKSINYFSLAADNNHEEAQYFLGFLYYEGEHVNQDIKKSIHYFSLAADNNHEEAQYKLGYIYDFMEFDINKALQYYTLAANQNNMEAQFNLGILYYEGIKVARNINKAIYYFTLAANQNDYQSQHNLGHIYFENVHIPQDINRAIHYYLLAANQNDSLAQFSLGLIYSKPEYRHYDIRKAINYYTLSANQNNQSALINLGNIFLRGKGVPCDFQKAIYYFTLAAKLFNPEAQFNLGVIYLYGLFAPYDINKAIHYFSLASNLGFQKAQYFLGCIYLFGYGIEKNVKKGIFYLTLSSKGNVISAHYILGSLYHEGKYINCDIKKAIMHYKEASSFNNQYAKNNLGVIYKNGFGSEVEKNIGYAIELFKEAIKEKSTNDVVSKFNLASIYFNEQPINYWIDEAFDLLIQSAKQNFQPSYELLAMIIVKEFGSNFETVKEVIEWYIDDPGTIANSIYQIILEQKFNDPLVFDEKYKKYRTVGFVYNYHGSIFRSLDLQKSNKNNNSQMKKKISNLSTYFYEGFEFANHI</sequence>
<evidence type="ECO:0000313" key="3">
    <source>
        <dbReference type="EMBL" id="KAK8845844.1"/>
    </source>
</evidence>
<dbReference type="PROSITE" id="PS00108">
    <property type="entry name" value="PROTEIN_KINASE_ST"/>
    <property type="match status" value="1"/>
</dbReference>
<feature type="domain" description="Protein kinase" evidence="2">
    <location>
        <begin position="195"/>
        <end position="430"/>
    </location>
</feature>
<dbReference type="Gene3D" id="1.25.40.10">
    <property type="entry name" value="Tetratricopeptide repeat domain"/>
    <property type="match status" value="3"/>
</dbReference>
<name>A0ABR2HFQ5_9EUKA</name>
<keyword evidence="4" id="KW-1185">Reference proteome</keyword>
<dbReference type="PANTHER" id="PTHR11102:SF160">
    <property type="entry name" value="ERAD-ASSOCIATED E3 UBIQUITIN-PROTEIN LIGASE COMPONENT HRD3"/>
    <property type="match status" value="1"/>
</dbReference>
<dbReference type="SMART" id="SM00220">
    <property type="entry name" value="S_TKc"/>
    <property type="match status" value="1"/>
</dbReference>
<comment type="similarity">
    <text evidence="1">Belongs to the sel-1 family.</text>
</comment>
<dbReference type="EMBL" id="JAPFFF010000030">
    <property type="protein sequence ID" value="KAK8845844.1"/>
    <property type="molecule type" value="Genomic_DNA"/>
</dbReference>
<dbReference type="Gene3D" id="1.10.510.10">
    <property type="entry name" value="Transferase(Phosphotransferase) domain 1"/>
    <property type="match status" value="1"/>
</dbReference>
<dbReference type="SMART" id="SM00028">
    <property type="entry name" value="TPR"/>
    <property type="match status" value="5"/>
</dbReference>
<comment type="caution">
    <text evidence="3">The sequence shown here is derived from an EMBL/GenBank/DDBJ whole genome shotgun (WGS) entry which is preliminary data.</text>
</comment>
<dbReference type="Proteomes" id="UP001470230">
    <property type="component" value="Unassembled WGS sequence"/>
</dbReference>
<dbReference type="CDD" id="cd00180">
    <property type="entry name" value="PKc"/>
    <property type="match status" value="1"/>
</dbReference>
<dbReference type="SUPFAM" id="SSF56112">
    <property type="entry name" value="Protein kinase-like (PK-like)"/>
    <property type="match status" value="1"/>
</dbReference>
<dbReference type="InterPro" id="IPR000719">
    <property type="entry name" value="Prot_kinase_dom"/>
</dbReference>
<dbReference type="InterPro" id="IPR011990">
    <property type="entry name" value="TPR-like_helical_dom_sf"/>
</dbReference>
<dbReference type="InterPro" id="IPR011009">
    <property type="entry name" value="Kinase-like_dom_sf"/>
</dbReference>
<evidence type="ECO:0000259" key="2">
    <source>
        <dbReference type="PROSITE" id="PS50011"/>
    </source>
</evidence>
<proteinExistence type="inferred from homology"/>
<dbReference type="InterPro" id="IPR008271">
    <property type="entry name" value="Ser/Thr_kinase_AS"/>
</dbReference>
<dbReference type="SMART" id="SM00671">
    <property type="entry name" value="SEL1"/>
    <property type="match status" value="19"/>
</dbReference>
<organism evidence="3 4">
    <name type="scientific">Tritrichomonas musculus</name>
    <dbReference type="NCBI Taxonomy" id="1915356"/>
    <lineage>
        <taxon>Eukaryota</taxon>
        <taxon>Metamonada</taxon>
        <taxon>Parabasalia</taxon>
        <taxon>Tritrichomonadida</taxon>
        <taxon>Tritrichomonadidae</taxon>
        <taxon>Tritrichomonas</taxon>
    </lineage>
</organism>
<protein>
    <recommendedName>
        <fullName evidence="2">Protein kinase domain-containing protein</fullName>
    </recommendedName>
</protein>
<dbReference type="PANTHER" id="PTHR11102">
    <property type="entry name" value="SEL-1-LIKE PROTEIN"/>
    <property type="match status" value="1"/>
</dbReference>
<dbReference type="Pfam" id="PF08238">
    <property type="entry name" value="Sel1"/>
    <property type="match status" value="18"/>
</dbReference>
<dbReference type="InterPro" id="IPR050767">
    <property type="entry name" value="Sel1_AlgK"/>
</dbReference>